<dbReference type="GO" id="GO:0016279">
    <property type="term" value="F:protein-lysine N-methyltransferase activity"/>
    <property type="evidence" value="ECO:0007669"/>
    <property type="project" value="InterPro"/>
</dbReference>
<dbReference type="GO" id="GO:0005737">
    <property type="term" value="C:cytoplasm"/>
    <property type="evidence" value="ECO:0007669"/>
    <property type="project" value="UniProtKB-SubCell"/>
</dbReference>
<comment type="subcellular location">
    <subcellularLocation>
        <location evidence="1">Cytoplasm</location>
    </subcellularLocation>
</comment>
<evidence type="ECO:0000256" key="5">
    <source>
        <dbReference type="SAM" id="Coils"/>
    </source>
</evidence>
<name>F9W5P2_TRYCI</name>
<dbReference type="InterPro" id="IPR019369">
    <property type="entry name" value="Efm5/EEF1AKMT1"/>
</dbReference>
<sequence length="479" mass="53447">MVQIASCFTTKSGVRFDHTVERAELNQYWYSPNTITALVNEVRHHATACAFLSTPSLYFAMAAHDCSSGDHNGTADEVAAHPGLIESSRLFEYDRQWKDEAGFVFYDFHRPEEIPVQYFGAFDYVIADPPFITEDVWVAYVKTSLLLLRDGGKLLFTTVMENHNMLEGLLDGPLFIAPFRPSIAHLTYQYVCFTNYKPTYLAQVNGELPPDDPKIAAAIQMANDLRESEKAFTVQAQQRDRRGEQPLPTTMRTNNAQTGNCASVDDATIIPGVPMSAMKWGHIPEGLTVYPNGNDAAPPSGAGGSGSGSESKVDYGETYHNIVTLRETIDNFKGQIDLLQKHLAEMLKLQQKRDKLEARGGEAVVLLAGVNDTMSSYREQFVSTLDTMRGLIASIEVMEAQLASTTGEASVIYVGAMRECVEAYATTPLEKQRLNELAADATRKYKSPLFNRMKELLQRIKDIKKSYQQQHRQEEEAEV</sequence>
<evidence type="ECO:0000256" key="1">
    <source>
        <dbReference type="ARBA" id="ARBA00004496"/>
    </source>
</evidence>
<evidence type="ECO:0000256" key="6">
    <source>
        <dbReference type="SAM" id="MobiDB-lite"/>
    </source>
</evidence>
<keyword evidence="4" id="KW-0808">Transferase</keyword>
<accession>F9W5P2</accession>
<feature type="region of interest" description="Disordered" evidence="6">
    <location>
        <begin position="233"/>
        <end position="259"/>
    </location>
</feature>
<keyword evidence="8" id="KW-1185">Reference proteome</keyword>
<evidence type="ECO:0000313" key="7">
    <source>
        <dbReference type="EMBL" id="CCD12494.1"/>
    </source>
</evidence>
<evidence type="ECO:0000256" key="3">
    <source>
        <dbReference type="ARBA" id="ARBA00022603"/>
    </source>
</evidence>
<dbReference type="EMBL" id="CAEQ01000744">
    <property type="protein sequence ID" value="CCD12494.1"/>
    <property type="molecule type" value="Genomic_DNA"/>
</dbReference>
<organism evidence="7 8">
    <name type="scientific">Trypanosoma congolense (strain IL3000)</name>
    <dbReference type="NCBI Taxonomy" id="1068625"/>
    <lineage>
        <taxon>Eukaryota</taxon>
        <taxon>Discoba</taxon>
        <taxon>Euglenozoa</taxon>
        <taxon>Kinetoplastea</taxon>
        <taxon>Metakinetoplastina</taxon>
        <taxon>Trypanosomatida</taxon>
        <taxon>Trypanosomatidae</taxon>
        <taxon>Trypanosoma</taxon>
        <taxon>Nannomonas</taxon>
    </lineage>
</organism>
<dbReference type="GO" id="GO:0032259">
    <property type="term" value="P:methylation"/>
    <property type="evidence" value="ECO:0007669"/>
    <property type="project" value="UniProtKB-KW"/>
</dbReference>
<feature type="coiled-coil region" evidence="5">
    <location>
        <begin position="450"/>
        <end position="477"/>
    </location>
</feature>
<evidence type="ECO:0000256" key="4">
    <source>
        <dbReference type="ARBA" id="ARBA00022679"/>
    </source>
</evidence>
<dbReference type="AlphaFoldDB" id="F9W5P2"/>
<reference evidence="7 8" key="2">
    <citation type="journal article" date="2012" name="Proc. Natl. Acad. Sci. U.S.A.">
        <title>Antigenic diversity is generated by distinct evolutionary mechanisms in African trypanosome species.</title>
        <authorList>
            <person name="Jackson A.P."/>
            <person name="Berry A."/>
            <person name="Aslett M."/>
            <person name="Allison H.C."/>
            <person name="Burton P."/>
            <person name="Vavrova-Anderson J."/>
            <person name="Brown R."/>
            <person name="Browne H."/>
            <person name="Corton N."/>
            <person name="Hauser H."/>
            <person name="Gamble J."/>
            <person name="Gilderthorp R."/>
            <person name="Marcello L."/>
            <person name="McQuillan J."/>
            <person name="Otto T.D."/>
            <person name="Quail M.A."/>
            <person name="Sanders M.J."/>
            <person name="van Tonder A."/>
            <person name="Ginger M.L."/>
            <person name="Field M.C."/>
            <person name="Barry J.D."/>
            <person name="Hertz-Fowler C."/>
            <person name="Berriman M."/>
        </authorList>
    </citation>
    <scope>NUCLEOTIDE SEQUENCE [LARGE SCALE GENOMIC DNA]</scope>
    <source>
        <strain evidence="7 8">IL3000</strain>
    </source>
</reference>
<protein>
    <submittedName>
        <fullName evidence="7">WGS project CAEQ00000000 data, annotated contig 1353</fullName>
    </submittedName>
</protein>
<dbReference type="Proteomes" id="UP000000702">
    <property type="component" value="Unassembled WGS sequence"/>
</dbReference>
<evidence type="ECO:0000256" key="2">
    <source>
        <dbReference type="ARBA" id="ARBA00022490"/>
    </source>
</evidence>
<gene>
    <name evidence="7" type="ORF">TCIL3000_0_33700</name>
</gene>
<keyword evidence="5" id="KW-0175">Coiled coil</keyword>
<dbReference type="CDD" id="cd02440">
    <property type="entry name" value="AdoMet_MTases"/>
    <property type="match status" value="1"/>
</dbReference>
<feature type="compositionally biased region" description="Polar residues" evidence="6">
    <location>
        <begin position="247"/>
        <end position="259"/>
    </location>
</feature>
<keyword evidence="3" id="KW-0489">Methyltransferase</keyword>
<keyword evidence="2" id="KW-0963">Cytoplasm</keyword>
<dbReference type="PANTHER" id="PTHR13200:SF1">
    <property type="entry name" value="NUCLEIC ACID BINDING PROTEIN"/>
    <property type="match status" value="1"/>
</dbReference>
<dbReference type="OMA" id="DAMQRHM"/>
<comment type="caution">
    <text evidence="7">The sequence shown here is derived from an EMBL/GenBank/DDBJ whole genome shotgun (WGS) entry which is preliminary data.</text>
</comment>
<dbReference type="PANTHER" id="PTHR13200">
    <property type="entry name" value="EEF1A LYSINE METHYLTRANSFERASE 1"/>
    <property type="match status" value="1"/>
</dbReference>
<dbReference type="InterPro" id="IPR029063">
    <property type="entry name" value="SAM-dependent_MTases_sf"/>
</dbReference>
<dbReference type="VEuPathDB" id="TriTrypDB:TcIL3000_0_33700"/>
<dbReference type="InterPro" id="IPR041370">
    <property type="entry name" value="Mlase_EEF1AKMT1/ZCCHC4"/>
</dbReference>
<dbReference type="Pfam" id="PF10237">
    <property type="entry name" value="N6-adenineMlase"/>
    <property type="match status" value="1"/>
</dbReference>
<feature type="region of interest" description="Disordered" evidence="6">
    <location>
        <begin position="291"/>
        <end position="313"/>
    </location>
</feature>
<reference evidence="8" key="1">
    <citation type="submission" date="2011-07" db="EMBL/GenBank/DDBJ databases">
        <title>Divergent evolution of antigenic variation in African trypanosomes.</title>
        <authorList>
            <person name="Jackson A.P."/>
            <person name="Berry A."/>
            <person name="Allison H.C."/>
            <person name="Burton P."/>
            <person name="Anderson J."/>
            <person name="Aslett M."/>
            <person name="Brown R."/>
            <person name="Corton N."/>
            <person name="Harris D."/>
            <person name="Hauser H."/>
            <person name="Gamble J."/>
            <person name="Gilderthorp R."/>
            <person name="McQuillan J."/>
            <person name="Quail M.A."/>
            <person name="Sanders M."/>
            <person name="Van Tonder A."/>
            <person name="Ginger M.L."/>
            <person name="Donelson J.E."/>
            <person name="Field M.C."/>
            <person name="Barry J.D."/>
            <person name="Berriman M."/>
            <person name="Hertz-Fowler C."/>
        </authorList>
    </citation>
    <scope>NUCLEOTIDE SEQUENCE [LARGE SCALE GENOMIC DNA]</scope>
    <source>
        <strain evidence="8">IL3000</strain>
    </source>
</reference>
<proteinExistence type="predicted"/>
<evidence type="ECO:0000313" key="8">
    <source>
        <dbReference type="Proteomes" id="UP000000702"/>
    </source>
</evidence>
<dbReference type="SUPFAM" id="SSF53335">
    <property type="entry name" value="S-adenosyl-L-methionine-dependent methyltransferases"/>
    <property type="match status" value="1"/>
</dbReference>